<feature type="repeat" description="FG-GAP" evidence="12">
    <location>
        <begin position="356"/>
        <end position="411"/>
    </location>
</feature>
<keyword evidence="9 13" id="KW-0472">Membrane</keyword>
<dbReference type="Pfam" id="PF20805">
    <property type="entry name" value="Integrin_A_Ig_2"/>
    <property type="match status" value="1"/>
</dbReference>
<dbReference type="GO" id="GO:0005178">
    <property type="term" value="F:integrin binding"/>
    <property type="evidence" value="ECO:0007669"/>
    <property type="project" value="TreeGrafter"/>
</dbReference>
<dbReference type="InterPro" id="IPR013517">
    <property type="entry name" value="FG-GAP"/>
</dbReference>
<dbReference type="Gene3D" id="2.60.40.1510">
    <property type="entry name" value="ntegrin, alpha v. Chain A, domain 3"/>
    <property type="match status" value="1"/>
</dbReference>
<dbReference type="PANTHER" id="PTHR23220">
    <property type="entry name" value="INTEGRIN ALPHA"/>
    <property type="match status" value="1"/>
</dbReference>
<dbReference type="GO" id="GO:0033627">
    <property type="term" value="P:cell adhesion mediated by integrin"/>
    <property type="evidence" value="ECO:0007669"/>
    <property type="project" value="TreeGrafter"/>
</dbReference>
<dbReference type="PRINTS" id="PR01185">
    <property type="entry name" value="INTEGRINA"/>
</dbReference>
<keyword evidence="6 13" id="KW-0130">Cell adhesion</keyword>
<evidence type="ECO:0000256" key="11">
    <source>
        <dbReference type="ARBA" id="ARBA00023180"/>
    </source>
</evidence>
<keyword evidence="4 13" id="KW-0732">Signal</keyword>
<reference evidence="15 16" key="1">
    <citation type="submission" date="2020-02" db="EMBL/GenBank/DDBJ databases">
        <authorList>
            <person name="Ferguson B K."/>
        </authorList>
    </citation>
    <scope>NUCLEOTIDE SEQUENCE [LARGE SCALE GENOMIC DNA]</scope>
</reference>
<dbReference type="EMBL" id="CADCXU010030619">
    <property type="protein sequence ID" value="CAB0016873.1"/>
    <property type="molecule type" value="Genomic_DNA"/>
</dbReference>
<dbReference type="Gene3D" id="2.130.10.130">
    <property type="entry name" value="Integrin alpha, N-terminal"/>
    <property type="match status" value="1"/>
</dbReference>
<dbReference type="InterPro" id="IPR013519">
    <property type="entry name" value="Int_alpha_beta-p"/>
</dbReference>
<comment type="similarity">
    <text evidence="2 13">Belongs to the integrin alpha chain family.</text>
</comment>
<keyword evidence="11" id="KW-0325">Glycoprotein</keyword>
<evidence type="ECO:0000256" key="13">
    <source>
        <dbReference type="RuleBase" id="RU003762"/>
    </source>
</evidence>
<evidence type="ECO:0000259" key="14">
    <source>
        <dbReference type="Pfam" id="PF20805"/>
    </source>
</evidence>
<dbReference type="PROSITE" id="PS00242">
    <property type="entry name" value="INTEGRIN_ALPHA"/>
    <property type="match status" value="1"/>
</dbReference>
<gene>
    <name evidence="15" type="ORF">NTEN_LOCUS20998</name>
</gene>
<dbReference type="PROSITE" id="PS51470">
    <property type="entry name" value="FG_GAP"/>
    <property type="match status" value="3"/>
</dbReference>
<feature type="chain" id="PRO_5026374116" description="Integrin alpha second immunoglobulin-like domain-containing protein" evidence="13">
    <location>
        <begin position="23"/>
        <end position="741"/>
    </location>
</feature>
<dbReference type="GO" id="GO:0007160">
    <property type="term" value="P:cell-matrix adhesion"/>
    <property type="evidence" value="ECO:0007669"/>
    <property type="project" value="TreeGrafter"/>
</dbReference>
<dbReference type="GO" id="GO:0007157">
    <property type="term" value="P:heterophilic cell-cell adhesion via plasma membrane cell adhesion molecules"/>
    <property type="evidence" value="ECO:0007669"/>
    <property type="project" value="UniProtKB-ARBA"/>
</dbReference>
<dbReference type="AlphaFoldDB" id="A0A6H5HJL3"/>
<dbReference type="Pfam" id="PF01839">
    <property type="entry name" value="FG-GAP"/>
    <property type="match status" value="2"/>
</dbReference>
<dbReference type="InterPro" id="IPR018184">
    <property type="entry name" value="Integrin_alpha_C_CS"/>
</dbReference>
<dbReference type="InterPro" id="IPR032695">
    <property type="entry name" value="Integrin_dom_sf"/>
</dbReference>
<evidence type="ECO:0000256" key="4">
    <source>
        <dbReference type="ARBA" id="ARBA00022729"/>
    </source>
</evidence>
<dbReference type="PANTHER" id="PTHR23220:SF122">
    <property type="entry name" value="INTEGRIN ALPHA-PS1"/>
    <property type="match status" value="1"/>
</dbReference>
<dbReference type="SMART" id="SM00191">
    <property type="entry name" value="Int_alpha"/>
    <property type="match status" value="4"/>
</dbReference>
<name>A0A6H5HJL3_9HEMI</name>
<dbReference type="GO" id="GO:0007229">
    <property type="term" value="P:integrin-mediated signaling pathway"/>
    <property type="evidence" value="ECO:0007669"/>
    <property type="project" value="UniProtKB-KW"/>
</dbReference>
<dbReference type="SUPFAM" id="SSF69318">
    <property type="entry name" value="Integrin alpha N-terminal domain"/>
    <property type="match status" value="1"/>
</dbReference>
<keyword evidence="7 13" id="KW-1133">Transmembrane helix</keyword>
<sequence>MSGFRICLTLISVLLCSLDVNCFNFDARLPIIKRGGHGTYFGFSVAEHIISQDKASVSLEDSWLLIGAPLDQNAQPNTNRSGALWQCPLTTLHTDCRQVITDGKRDIDNDNLIPPQKDELKDGQWLGVTVRTQGQGGKVLVCAHRYIRQAPDYRWGRGLCYTLTNQLELDEAVEPCKGRPTDRAHEQYGYCQAGTSGLLMEDNAVIGAPGPYTWRGAIYVQEVSDDFLGRDKTMYYSPHIDDQSPVDKYSYLGMAVTAANFFGNGIVYAAGAPRSNGTGQVILFTKKTAVTTMSTHMVLTGDMYTSNFGYELATADVNGDRLPDLIVGAPNYFDKTQGGAIYVYLNSKSPCTLTCSPPLKITGQPESRYGIAITNLGDINKDGYDDIAVGAPYDGQGAIYVYLGSKNGTIPEPSQEDTKDIQTAISMRLSYSIVQEAPKSLKPGSPLPRMDNYPILNQQQADKVFQATFLKDCGENDICESQLNIDANLDLPKSRSKDKLDTNRYDLMLGEYREIQLNVTVDNVLESAYEAELHIVHAPALSYIATVKGRCERFPEKMLVVCPLGNPLRRNRSVNILLRFEPLREVDDVSEVKFSLKAVTTSNIVEPQNEVILVANVIRKANLKLRGLWNSTLVEDYPRVKAVHIASHAKLFIPNPTVVVTSQPFDTQASAVTIAKPGGSIEQQATEAVPLWMILVAVVAGLLLLLLIAILFWKCGFFKRTRPDPTLSGNLEKHTDDFHDY</sequence>
<keyword evidence="5" id="KW-0677">Repeat</keyword>
<dbReference type="OrthoDB" id="5317514at2759"/>
<feature type="domain" description="Integrin alpha second immunoglobulin-like" evidence="14">
    <location>
        <begin position="473"/>
        <end position="616"/>
    </location>
</feature>
<dbReference type="InterPro" id="IPR028994">
    <property type="entry name" value="Integrin_alpha_N"/>
</dbReference>
<evidence type="ECO:0000313" key="15">
    <source>
        <dbReference type="EMBL" id="CAB0016873.1"/>
    </source>
</evidence>
<evidence type="ECO:0000313" key="16">
    <source>
        <dbReference type="Proteomes" id="UP000479000"/>
    </source>
</evidence>
<dbReference type="InterPro" id="IPR048285">
    <property type="entry name" value="Integrin_alpha_Ig-like_2"/>
</dbReference>
<evidence type="ECO:0000256" key="8">
    <source>
        <dbReference type="ARBA" id="ARBA00023037"/>
    </source>
</evidence>
<evidence type="ECO:0000256" key="1">
    <source>
        <dbReference type="ARBA" id="ARBA00004479"/>
    </source>
</evidence>
<evidence type="ECO:0000256" key="10">
    <source>
        <dbReference type="ARBA" id="ARBA00023170"/>
    </source>
</evidence>
<keyword evidence="8 13" id="KW-0401">Integrin</keyword>
<feature type="transmembrane region" description="Helical" evidence="13">
    <location>
        <begin position="691"/>
        <end position="713"/>
    </location>
</feature>
<evidence type="ECO:0000256" key="3">
    <source>
        <dbReference type="ARBA" id="ARBA00022692"/>
    </source>
</evidence>
<dbReference type="InterPro" id="IPR000413">
    <property type="entry name" value="Integrin_alpha"/>
</dbReference>
<dbReference type="Gene3D" id="1.20.5.930">
    <property type="entry name" value="Bicelle-embedded integrin alpha(iib) transmembrane segment"/>
    <property type="match status" value="1"/>
</dbReference>
<protein>
    <recommendedName>
        <fullName evidence="14">Integrin alpha second immunoglobulin-like domain-containing protein</fullName>
    </recommendedName>
</protein>
<feature type="repeat" description="FG-GAP" evidence="12">
    <location>
        <begin position="294"/>
        <end position="353"/>
    </location>
</feature>
<evidence type="ECO:0000256" key="12">
    <source>
        <dbReference type="PROSITE-ProRule" id="PRU00803"/>
    </source>
</evidence>
<evidence type="ECO:0000256" key="6">
    <source>
        <dbReference type="ARBA" id="ARBA00022889"/>
    </source>
</evidence>
<evidence type="ECO:0000256" key="9">
    <source>
        <dbReference type="ARBA" id="ARBA00023136"/>
    </source>
</evidence>
<comment type="subcellular location">
    <subcellularLocation>
        <location evidence="1 13">Membrane</location>
        <topology evidence="1 13">Single-pass type I membrane protein</topology>
    </subcellularLocation>
</comment>
<keyword evidence="10 13" id="KW-0675">Receptor</keyword>
<organism evidence="15 16">
    <name type="scientific">Nesidiocoris tenuis</name>
    <dbReference type="NCBI Taxonomy" id="355587"/>
    <lineage>
        <taxon>Eukaryota</taxon>
        <taxon>Metazoa</taxon>
        <taxon>Ecdysozoa</taxon>
        <taxon>Arthropoda</taxon>
        <taxon>Hexapoda</taxon>
        <taxon>Insecta</taxon>
        <taxon>Pterygota</taxon>
        <taxon>Neoptera</taxon>
        <taxon>Paraneoptera</taxon>
        <taxon>Hemiptera</taxon>
        <taxon>Heteroptera</taxon>
        <taxon>Panheteroptera</taxon>
        <taxon>Cimicomorpha</taxon>
        <taxon>Miridae</taxon>
        <taxon>Dicyphina</taxon>
        <taxon>Nesidiocoris</taxon>
    </lineage>
</organism>
<keyword evidence="3 13" id="KW-0812">Transmembrane</keyword>
<proteinExistence type="inferred from homology"/>
<evidence type="ECO:0000256" key="7">
    <source>
        <dbReference type="ARBA" id="ARBA00022989"/>
    </source>
</evidence>
<feature type="repeat" description="FG-GAP" evidence="12">
    <location>
        <begin position="27"/>
        <end position="96"/>
    </location>
</feature>
<dbReference type="GO" id="GO:0008305">
    <property type="term" value="C:integrin complex"/>
    <property type="evidence" value="ECO:0007669"/>
    <property type="project" value="InterPro"/>
</dbReference>
<dbReference type="Proteomes" id="UP000479000">
    <property type="component" value="Unassembled WGS sequence"/>
</dbReference>
<feature type="signal peptide" evidence="13">
    <location>
        <begin position="1"/>
        <end position="22"/>
    </location>
</feature>
<dbReference type="GO" id="GO:0009897">
    <property type="term" value="C:external side of plasma membrane"/>
    <property type="evidence" value="ECO:0007669"/>
    <property type="project" value="TreeGrafter"/>
</dbReference>
<evidence type="ECO:0000256" key="5">
    <source>
        <dbReference type="ARBA" id="ARBA00022737"/>
    </source>
</evidence>
<dbReference type="SUPFAM" id="SSF69179">
    <property type="entry name" value="Integrin domains"/>
    <property type="match status" value="2"/>
</dbReference>
<accession>A0A6H5HJL3</accession>
<evidence type="ECO:0000256" key="2">
    <source>
        <dbReference type="ARBA" id="ARBA00008054"/>
    </source>
</evidence>
<keyword evidence="16" id="KW-1185">Reference proteome</keyword>